<sequence length="722" mass="83226">MIRSEEVMVKDPFKGYSSDYSLNINTSNLKQPLASCVSCQLCQTSQRKRTTSEHVSATIEDNFLNIFDFSKFDGVQNIPNLTSIKTNLLPSMWFADYRYVYRHALNHNYPSVMEKVMISNRVKIALEKQIAETGSSITYVKNKALGYFYEMKASLSKFICRCCAYALYKIFRKLMKTLLVCPRQMQKIKEAEKTGIPIIYLPLHRSHLDYLLITWIVWHWDIRLPHIASGDNLNLTGFGWLLRATGAFFIRRKVNPEDVGGNDDLYRAVLHSYMTEILKSGMSLEFFLEGTRSRFGKSLLPKNGLISNVYESVKEKSVQDVFLVPVSYSYDQTVEGIFMDELMGKRKKKESILGIFMGIWNAFQLSKQCGNVRVTFGTPTLLSEYLNAMENNLEKSIELNYPASPQSYRELLPWHDVNTPHRTIIRAVGYHIVYDATFQSSISITSIVSSLLLCQFRNGVKMSELAESFLSLSKDITDKGFDVVGYEPDSGRPYSALKEAFNHIKKCVIFSGKYESKVDDYEVFIKESHAAHIELAYYKNGIIHIFMIESAISLAFVSCPLGTPRNDIINIALIICTTLRFEVIFCKPCENLRKKVEKTYDELFKNNADNEFSLRKTIYCSNILRPFLQTIYILLKKIYKNEYNCCQTDSSFIRSFLKDNNDTHYHLNIFQEAFNSDSVHNSLKLLRSKNIIEASEFQIINEEEALNLLRFLEFILNSNDHM</sequence>
<dbReference type="PANTHER" id="PTHR12563">
    <property type="entry name" value="GLYCEROL-3-PHOSPHATE ACYLTRANSFERASE"/>
    <property type="match status" value="1"/>
</dbReference>
<dbReference type="CDD" id="cd07993">
    <property type="entry name" value="LPLAT_DHAPAT-like"/>
    <property type="match status" value="1"/>
</dbReference>
<comment type="subcellular location">
    <subcellularLocation>
        <location evidence="1">Membrane</location>
    </subcellularLocation>
</comment>
<dbReference type="STRING" id="131310.A0A0N4ZSP2"/>
<reference evidence="9" key="1">
    <citation type="submission" date="2017-02" db="UniProtKB">
        <authorList>
            <consortium name="WormBaseParasite"/>
        </authorList>
    </citation>
    <scope>IDENTIFICATION</scope>
</reference>
<evidence type="ECO:0000256" key="1">
    <source>
        <dbReference type="ARBA" id="ARBA00004370"/>
    </source>
</evidence>
<keyword evidence="8" id="KW-1185">Reference proteome</keyword>
<dbReference type="InterPro" id="IPR045520">
    <property type="entry name" value="GPAT/DHAPAT_C"/>
</dbReference>
<dbReference type="WBParaSite" id="PTRK_0001152400.1">
    <property type="protein sequence ID" value="PTRK_0001152400.1"/>
    <property type="gene ID" value="PTRK_0001152400"/>
</dbReference>
<evidence type="ECO:0000259" key="7">
    <source>
        <dbReference type="SMART" id="SM00563"/>
    </source>
</evidence>
<feature type="domain" description="Phospholipid/glycerol acyltransferase" evidence="7">
    <location>
        <begin position="198"/>
        <end position="331"/>
    </location>
</feature>
<evidence type="ECO:0000256" key="5">
    <source>
        <dbReference type="ARBA" id="ARBA00023315"/>
    </source>
</evidence>
<evidence type="ECO:0000256" key="2">
    <source>
        <dbReference type="ARBA" id="ARBA00007937"/>
    </source>
</evidence>
<evidence type="ECO:0000313" key="8">
    <source>
        <dbReference type="Proteomes" id="UP000038045"/>
    </source>
</evidence>
<keyword evidence="3 6" id="KW-0808">Transferase</keyword>
<evidence type="ECO:0000256" key="6">
    <source>
        <dbReference type="PIRNR" id="PIRNR000437"/>
    </source>
</evidence>
<comment type="similarity">
    <text evidence="2 6">Belongs to the GPAT/DAPAT family.</text>
</comment>
<dbReference type="InterPro" id="IPR041728">
    <property type="entry name" value="GPAT/DHAPAT_LPLAT"/>
</dbReference>
<keyword evidence="5 6" id="KW-0012">Acyltransferase</keyword>
<dbReference type="GO" id="GO:0004366">
    <property type="term" value="F:glycerol-3-phosphate O-acyltransferase activity"/>
    <property type="evidence" value="ECO:0007669"/>
    <property type="project" value="TreeGrafter"/>
</dbReference>
<dbReference type="AlphaFoldDB" id="A0A0N4ZSP2"/>
<dbReference type="Pfam" id="PF19277">
    <property type="entry name" value="GPAT_C"/>
    <property type="match status" value="1"/>
</dbReference>
<dbReference type="GO" id="GO:0006072">
    <property type="term" value="P:glycerol-3-phosphate metabolic process"/>
    <property type="evidence" value="ECO:0007669"/>
    <property type="project" value="TreeGrafter"/>
</dbReference>
<dbReference type="PIRSF" id="PIRSF000437">
    <property type="entry name" value="GPAT_DHAPAT"/>
    <property type="match status" value="1"/>
</dbReference>
<evidence type="ECO:0000313" key="9">
    <source>
        <dbReference type="WBParaSite" id="PTRK_0001152400.1"/>
    </source>
</evidence>
<dbReference type="GO" id="GO:0019432">
    <property type="term" value="P:triglyceride biosynthetic process"/>
    <property type="evidence" value="ECO:0007669"/>
    <property type="project" value="TreeGrafter"/>
</dbReference>
<dbReference type="SUPFAM" id="SSF69593">
    <property type="entry name" value="Glycerol-3-phosphate (1)-acyltransferase"/>
    <property type="match status" value="1"/>
</dbReference>
<dbReference type="GO" id="GO:0008654">
    <property type="term" value="P:phospholipid biosynthetic process"/>
    <property type="evidence" value="ECO:0007669"/>
    <property type="project" value="TreeGrafter"/>
</dbReference>
<dbReference type="Proteomes" id="UP000038045">
    <property type="component" value="Unplaced"/>
</dbReference>
<evidence type="ECO:0000256" key="3">
    <source>
        <dbReference type="ARBA" id="ARBA00022679"/>
    </source>
</evidence>
<dbReference type="InterPro" id="IPR022284">
    <property type="entry name" value="GPAT/DHAPAT"/>
</dbReference>
<dbReference type="GO" id="GO:0031966">
    <property type="term" value="C:mitochondrial membrane"/>
    <property type="evidence" value="ECO:0007669"/>
    <property type="project" value="TreeGrafter"/>
</dbReference>
<dbReference type="SMART" id="SM00563">
    <property type="entry name" value="PlsC"/>
    <property type="match status" value="1"/>
</dbReference>
<keyword evidence="4" id="KW-0472">Membrane</keyword>
<dbReference type="InterPro" id="IPR002123">
    <property type="entry name" value="Plipid/glycerol_acylTrfase"/>
</dbReference>
<dbReference type="GO" id="GO:0006631">
    <property type="term" value="P:fatty acid metabolic process"/>
    <property type="evidence" value="ECO:0007669"/>
    <property type="project" value="TreeGrafter"/>
</dbReference>
<proteinExistence type="inferred from homology"/>
<protein>
    <submittedName>
        <fullName evidence="9">PlsC domain-containing protein</fullName>
    </submittedName>
</protein>
<dbReference type="PANTHER" id="PTHR12563:SF23">
    <property type="entry name" value="BCDNA.GH07066"/>
    <property type="match status" value="1"/>
</dbReference>
<name>A0A0N4ZSP2_PARTI</name>
<evidence type="ECO:0000256" key="4">
    <source>
        <dbReference type="ARBA" id="ARBA00023136"/>
    </source>
</evidence>
<dbReference type="Pfam" id="PF01553">
    <property type="entry name" value="Acyltransferase"/>
    <property type="match status" value="1"/>
</dbReference>
<accession>A0A0N4ZSP2</accession>
<organism evidence="8 9">
    <name type="scientific">Parastrongyloides trichosuri</name>
    <name type="common">Possum-specific nematode worm</name>
    <dbReference type="NCBI Taxonomy" id="131310"/>
    <lineage>
        <taxon>Eukaryota</taxon>
        <taxon>Metazoa</taxon>
        <taxon>Ecdysozoa</taxon>
        <taxon>Nematoda</taxon>
        <taxon>Chromadorea</taxon>
        <taxon>Rhabditida</taxon>
        <taxon>Tylenchina</taxon>
        <taxon>Panagrolaimomorpha</taxon>
        <taxon>Strongyloidoidea</taxon>
        <taxon>Strongyloididae</taxon>
        <taxon>Parastrongyloides</taxon>
    </lineage>
</organism>